<dbReference type="InterPro" id="IPR000064">
    <property type="entry name" value="NLP_P60_dom"/>
</dbReference>
<dbReference type="Pfam" id="PF00877">
    <property type="entry name" value="NLPC_P60"/>
    <property type="match status" value="1"/>
</dbReference>
<sequence length="131" mass="14778">MADAKTPDYLDLIGIPFAYGGRGPDTFDCYGLVRELYRRAGQPIPDYRSPTDLAVIAAMMACEVQLWREVPAPRAGAVALIRVGRHASHVGYCLDDMRMIHTWERTGGVVIERLDTWKRHIIGFFEYVGHV</sequence>
<proteinExistence type="inferred from homology"/>
<evidence type="ECO:0000256" key="3">
    <source>
        <dbReference type="ARBA" id="ARBA00022801"/>
    </source>
</evidence>
<name>A0A2N4TXZ0_RALPI</name>
<dbReference type="Gene3D" id="3.90.1720.10">
    <property type="entry name" value="endopeptidase domain like (from Nostoc punctiforme)"/>
    <property type="match status" value="1"/>
</dbReference>
<dbReference type="InterPro" id="IPR038765">
    <property type="entry name" value="Papain-like_cys_pep_sf"/>
</dbReference>
<evidence type="ECO:0000256" key="1">
    <source>
        <dbReference type="ARBA" id="ARBA00007074"/>
    </source>
</evidence>
<comment type="caution">
    <text evidence="6">The sequence shown here is derived from an EMBL/GenBank/DDBJ whole genome shotgun (WGS) entry which is preliminary data.</text>
</comment>
<dbReference type="PROSITE" id="PS51935">
    <property type="entry name" value="NLPC_P60"/>
    <property type="match status" value="1"/>
</dbReference>
<keyword evidence="2" id="KW-0645">Protease</keyword>
<dbReference type="SUPFAM" id="SSF54001">
    <property type="entry name" value="Cysteine proteinases"/>
    <property type="match status" value="1"/>
</dbReference>
<organism evidence="6 7">
    <name type="scientific">Ralstonia pickettii</name>
    <name type="common">Burkholderia pickettii</name>
    <dbReference type="NCBI Taxonomy" id="329"/>
    <lineage>
        <taxon>Bacteria</taxon>
        <taxon>Pseudomonadati</taxon>
        <taxon>Pseudomonadota</taxon>
        <taxon>Betaproteobacteria</taxon>
        <taxon>Burkholderiales</taxon>
        <taxon>Burkholderiaceae</taxon>
        <taxon>Ralstonia</taxon>
    </lineage>
</organism>
<protein>
    <recommendedName>
        <fullName evidence="5">NlpC/P60 domain-containing protein</fullName>
    </recommendedName>
</protein>
<evidence type="ECO:0000259" key="5">
    <source>
        <dbReference type="PROSITE" id="PS51935"/>
    </source>
</evidence>
<dbReference type="AlphaFoldDB" id="A0A2N4TXZ0"/>
<evidence type="ECO:0000256" key="4">
    <source>
        <dbReference type="ARBA" id="ARBA00022807"/>
    </source>
</evidence>
<gene>
    <name evidence="6" type="ORF">C0Q88_07775</name>
</gene>
<feature type="domain" description="NlpC/P60" evidence="5">
    <location>
        <begin position="1"/>
        <end position="128"/>
    </location>
</feature>
<evidence type="ECO:0000313" key="6">
    <source>
        <dbReference type="EMBL" id="PLC44569.1"/>
    </source>
</evidence>
<evidence type="ECO:0000313" key="7">
    <source>
        <dbReference type="Proteomes" id="UP000234456"/>
    </source>
</evidence>
<dbReference type="GO" id="GO:0008234">
    <property type="term" value="F:cysteine-type peptidase activity"/>
    <property type="evidence" value="ECO:0007669"/>
    <property type="project" value="UniProtKB-KW"/>
</dbReference>
<dbReference type="OrthoDB" id="9807055at2"/>
<evidence type="ECO:0000256" key="2">
    <source>
        <dbReference type="ARBA" id="ARBA00022670"/>
    </source>
</evidence>
<comment type="similarity">
    <text evidence="1">Belongs to the peptidase C40 family.</text>
</comment>
<dbReference type="EMBL" id="PKQE01000001">
    <property type="protein sequence ID" value="PLC44569.1"/>
    <property type="molecule type" value="Genomic_DNA"/>
</dbReference>
<dbReference type="Proteomes" id="UP000234456">
    <property type="component" value="Unassembled WGS sequence"/>
</dbReference>
<keyword evidence="4" id="KW-0788">Thiol protease</keyword>
<dbReference type="GO" id="GO:0006508">
    <property type="term" value="P:proteolysis"/>
    <property type="evidence" value="ECO:0007669"/>
    <property type="project" value="UniProtKB-KW"/>
</dbReference>
<dbReference type="RefSeq" id="WP_102064980.1">
    <property type="nucleotide sequence ID" value="NZ_PKQE01000001.1"/>
</dbReference>
<reference evidence="6 7" key="1">
    <citation type="submission" date="2017-12" db="EMBL/GenBank/DDBJ databases">
        <title>Draft genome sequence of Ralstonia pickettii 52.</title>
        <authorList>
            <person name="Zheng B."/>
        </authorList>
    </citation>
    <scope>NUCLEOTIDE SEQUENCE [LARGE SCALE GENOMIC DNA]</scope>
    <source>
        <strain evidence="6 7">52</strain>
    </source>
</reference>
<keyword evidence="3" id="KW-0378">Hydrolase</keyword>
<accession>A0A2N4TXZ0</accession>